<dbReference type="AlphaFoldDB" id="A0AA86QH15"/>
<dbReference type="Proteomes" id="UP001642409">
    <property type="component" value="Unassembled WGS sequence"/>
</dbReference>
<feature type="transmembrane region" description="Helical" evidence="1">
    <location>
        <begin position="7"/>
        <end position="26"/>
    </location>
</feature>
<dbReference type="EMBL" id="CAXDID020000121">
    <property type="protein sequence ID" value="CAL6031929.1"/>
    <property type="molecule type" value="Genomic_DNA"/>
</dbReference>
<comment type="caution">
    <text evidence="4">The sequence shown here is derived from an EMBL/GenBank/DDBJ whole genome shotgun (WGS) entry which is preliminary data.</text>
</comment>
<organism evidence="4">
    <name type="scientific">Hexamita inflata</name>
    <dbReference type="NCBI Taxonomy" id="28002"/>
    <lineage>
        <taxon>Eukaryota</taxon>
        <taxon>Metamonada</taxon>
        <taxon>Diplomonadida</taxon>
        <taxon>Hexamitidae</taxon>
        <taxon>Hexamitinae</taxon>
        <taxon>Hexamita</taxon>
    </lineage>
</organism>
<evidence type="ECO:0000313" key="2">
    <source>
        <dbReference type="EMBL" id="CAI9950034.1"/>
    </source>
</evidence>
<evidence type="ECO:0000313" key="5">
    <source>
        <dbReference type="EMBL" id="CAL6031929.1"/>
    </source>
</evidence>
<evidence type="ECO:0000256" key="1">
    <source>
        <dbReference type="SAM" id="Phobius"/>
    </source>
</evidence>
<evidence type="ECO:0000313" key="4">
    <source>
        <dbReference type="EMBL" id="CAI9958103.1"/>
    </source>
</evidence>
<keyword evidence="1" id="KW-1133">Transmembrane helix</keyword>
<gene>
    <name evidence="5" type="ORF">HINF_LOCUS34239</name>
    <name evidence="2" type="ORF">HINF_LOCUS37679</name>
    <name evidence="6" type="ORF">HINF_LOCUS40068</name>
    <name evidence="3" type="ORF">HINF_LOCUS43620</name>
    <name evidence="4" type="ORF">HINF_LOCUS45748</name>
    <name evidence="7" type="ORF">HINF_LOCUS59731</name>
</gene>
<reference evidence="4" key="1">
    <citation type="submission" date="2023-06" db="EMBL/GenBank/DDBJ databases">
        <authorList>
            <person name="Kurt Z."/>
        </authorList>
    </citation>
    <scope>NUCLEOTIDE SEQUENCE</scope>
</reference>
<keyword evidence="1" id="KW-0472">Membrane</keyword>
<dbReference type="EMBL" id="CAXDID020000344">
    <property type="protein sequence ID" value="CAL6080151.1"/>
    <property type="molecule type" value="Genomic_DNA"/>
</dbReference>
<evidence type="ECO:0000313" key="3">
    <source>
        <dbReference type="EMBL" id="CAI9955975.1"/>
    </source>
</evidence>
<evidence type="ECO:0000313" key="8">
    <source>
        <dbReference type="Proteomes" id="UP001642409"/>
    </source>
</evidence>
<dbReference type="EMBL" id="CATOUU010000901">
    <property type="protein sequence ID" value="CAI9958103.1"/>
    <property type="molecule type" value="Genomic_DNA"/>
</dbReference>
<reference evidence="5 8" key="2">
    <citation type="submission" date="2024-07" db="EMBL/GenBank/DDBJ databases">
        <authorList>
            <person name="Akdeniz Z."/>
        </authorList>
    </citation>
    <scope>NUCLEOTIDE SEQUENCE [LARGE SCALE GENOMIC DNA]</scope>
</reference>
<evidence type="ECO:0000313" key="6">
    <source>
        <dbReference type="EMBL" id="CAL6043429.1"/>
    </source>
</evidence>
<feature type="transmembrane region" description="Helical" evidence="1">
    <location>
        <begin position="67"/>
        <end position="87"/>
    </location>
</feature>
<sequence>MKISNILKPLNCFLGTVYVIIIIKAFESRGIQTFQFFCAYNWLGLALIHYSLSIFGSMMYNNKIIKYCFNLSYGGAFTMSYIISKYWEDAFDNFDHFFAHYIPTVVTLIHVIQVNSFNLINTCLFQLIMFIIVRNPDKIYEIEFYDRYYDLAITCVAPYVTAEVIRQVIKQIKNRLKLDK</sequence>
<keyword evidence="1 4" id="KW-0812">Transmembrane</keyword>
<name>A0AA86QH15_9EUKA</name>
<dbReference type="EMBL" id="CATOUU010000869">
    <property type="protein sequence ID" value="CAI9955975.1"/>
    <property type="molecule type" value="Genomic_DNA"/>
</dbReference>
<protein>
    <submittedName>
        <fullName evidence="4">Transmembrane domain-containing protein</fullName>
    </submittedName>
    <submittedName>
        <fullName evidence="5">Transmembrane_domain-containing protein</fullName>
    </submittedName>
</protein>
<accession>A0AA86QH15</accession>
<feature type="transmembrane region" description="Helical" evidence="1">
    <location>
        <begin position="32"/>
        <end position="55"/>
    </location>
</feature>
<proteinExistence type="predicted"/>
<evidence type="ECO:0000313" key="7">
    <source>
        <dbReference type="EMBL" id="CAL6080151.1"/>
    </source>
</evidence>
<dbReference type="EMBL" id="CAXDID020000157">
    <property type="protein sequence ID" value="CAL6043429.1"/>
    <property type="molecule type" value="Genomic_DNA"/>
</dbReference>
<dbReference type="EMBL" id="CATOUU010000806">
    <property type="protein sequence ID" value="CAI9950034.1"/>
    <property type="molecule type" value="Genomic_DNA"/>
</dbReference>
<keyword evidence="8" id="KW-1185">Reference proteome</keyword>
<feature type="transmembrane region" description="Helical" evidence="1">
    <location>
        <begin position="107"/>
        <end position="133"/>
    </location>
</feature>